<comment type="caution">
    <text evidence="1">The sequence shown here is derived from an EMBL/GenBank/DDBJ whole genome shotgun (WGS) entry which is preliminary data.</text>
</comment>
<keyword evidence="2" id="KW-1185">Reference proteome</keyword>
<evidence type="ECO:0000313" key="1">
    <source>
        <dbReference type="EMBL" id="GFR58143.1"/>
    </source>
</evidence>
<keyword evidence="1" id="KW-0548">Nucleotidyltransferase</keyword>
<gene>
    <name evidence="1" type="ORF">ElyMa_005354300</name>
</gene>
<sequence>MTSEERRKFYKRPGKDAVEIRVALKDTLRLGQRSERERLITRKRLKVESLDEADCKLSSEEQQSQTIILKRVYGAMYANDMAIWATQEYTGTAQAHLQLALDALRMWTGKWLMKINPEKTTFTTFTLSTKFQAIRLKIGEHQLQEEPSSTYLGVTCDKRLSWKAQTDKCQERGLLRTRNIQSRNGQESTPMVLPLMLWDMEVVEFMLLYQMELH</sequence>
<dbReference type="AlphaFoldDB" id="A0AAV4EC38"/>
<reference evidence="1 2" key="1">
    <citation type="journal article" date="2021" name="Elife">
        <title>Chloroplast acquisition without the gene transfer in kleptoplastic sea slugs, Plakobranchus ocellatus.</title>
        <authorList>
            <person name="Maeda T."/>
            <person name="Takahashi S."/>
            <person name="Yoshida T."/>
            <person name="Shimamura S."/>
            <person name="Takaki Y."/>
            <person name="Nagai Y."/>
            <person name="Toyoda A."/>
            <person name="Suzuki Y."/>
            <person name="Arimoto A."/>
            <person name="Ishii H."/>
            <person name="Satoh N."/>
            <person name="Nishiyama T."/>
            <person name="Hasebe M."/>
            <person name="Maruyama T."/>
            <person name="Minagawa J."/>
            <person name="Obokata J."/>
            <person name="Shigenobu S."/>
        </authorList>
    </citation>
    <scope>NUCLEOTIDE SEQUENCE [LARGE SCALE GENOMIC DNA]</scope>
</reference>
<evidence type="ECO:0000313" key="2">
    <source>
        <dbReference type="Proteomes" id="UP000762676"/>
    </source>
</evidence>
<organism evidence="1 2">
    <name type="scientific">Elysia marginata</name>
    <dbReference type="NCBI Taxonomy" id="1093978"/>
    <lineage>
        <taxon>Eukaryota</taxon>
        <taxon>Metazoa</taxon>
        <taxon>Spiralia</taxon>
        <taxon>Lophotrochozoa</taxon>
        <taxon>Mollusca</taxon>
        <taxon>Gastropoda</taxon>
        <taxon>Heterobranchia</taxon>
        <taxon>Euthyneura</taxon>
        <taxon>Panpulmonata</taxon>
        <taxon>Sacoglossa</taxon>
        <taxon>Placobranchoidea</taxon>
        <taxon>Plakobranchidae</taxon>
        <taxon>Elysia</taxon>
    </lineage>
</organism>
<keyword evidence="1" id="KW-0695">RNA-directed DNA polymerase</keyword>
<protein>
    <submittedName>
        <fullName evidence="1">RNA-directed DNA polymerase from mobile element jockey</fullName>
    </submittedName>
</protein>
<name>A0AAV4EC38_9GAST</name>
<dbReference type="Proteomes" id="UP000762676">
    <property type="component" value="Unassembled WGS sequence"/>
</dbReference>
<dbReference type="GO" id="GO:0003964">
    <property type="term" value="F:RNA-directed DNA polymerase activity"/>
    <property type="evidence" value="ECO:0007669"/>
    <property type="project" value="UniProtKB-KW"/>
</dbReference>
<proteinExistence type="predicted"/>
<dbReference type="EMBL" id="BMAT01010661">
    <property type="protein sequence ID" value="GFR58143.1"/>
    <property type="molecule type" value="Genomic_DNA"/>
</dbReference>
<accession>A0AAV4EC38</accession>
<keyword evidence="1" id="KW-0808">Transferase</keyword>